<name>A0A9D4BXW9_DREPO</name>
<keyword evidence="2" id="KW-1185">Reference proteome</keyword>
<proteinExistence type="predicted"/>
<sequence>MAMHALPERAIYLRLTMNNRAILEGAASLTPPSIAFSSIQLSTGKCLSCLIRRGRLCALHRERGRLCALHRERGRLCALHNERGRLCALHREVDCAHCTER</sequence>
<protein>
    <submittedName>
        <fullName evidence="1">Uncharacterized protein</fullName>
    </submittedName>
</protein>
<dbReference type="EMBL" id="JAIWYP010000014">
    <property type="protein sequence ID" value="KAH3712999.1"/>
    <property type="molecule type" value="Genomic_DNA"/>
</dbReference>
<gene>
    <name evidence="1" type="ORF">DPMN_072762</name>
</gene>
<reference evidence="1" key="1">
    <citation type="journal article" date="2019" name="bioRxiv">
        <title>The Genome of the Zebra Mussel, Dreissena polymorpha: A Resource for Invasive Species Research.</title>
        <authorList>
            <person name="McCartney M.A."/>
            <person name="Auch B."/>
            <person name="Kono T."/>
            <person name="Mallez S."/>
            <person name="Zhang Y."/>
            <person name="Obille A."/>
            <person name="Becker A."/>
            <person name="Abrahante J.E."/>
            <person name="Garbe J."/>
            <person name="Badalamenti J.P."/>
            <person name="Herman A."/>
            <person name="Mangelson H."/>
            <person name="Liachko I."/>
            <person name="Sullivan S."/>
            <person name="Sone E.D."/>
            <person name="Koren S."/>
            <person name="Silverstein K.A.T."/>
            <person name="Beckman K.B."/>
            <person name="Gohl D.M."/>
        </authorList>
    </citation>
    <scope>NUCLEOTIDE SEQUENCE</scope>
    <source>
        <strain evidence="1">Duluth1</strain>
        <tissue evidence="1">Whole animal</tissue>
    </source>
</reference>
<dbReference type="AlphaFoldDB" id="A0A9D4BXW9"/>
<organism evidence="1 2">
    <name type="scientific">Dreissena polymorpha</name>
    <name type="common">Zebra mussel</name>
    <name type="synonym">Mytilus polymorpha</name>
    <dbReference type="NCBI Taxonomy" id="45954"/>
    <lineage>
        <taxon>Eukaryota</taxon>
        <taxon>Metazoa</taxon>
        <taxon>Spiralia</taxon>
        <taxon>Lophotrochozoa</taxon>
        <taxon>Mollusca</taxon>
        <taxon>Bivalvia</taxon>
        <taxon>Autobranchia</taxon>
        <taxon>Heteroconchia</taxon>
        <taxon>Euheterodonta</taxon>
        <taxon>Imparidentia</taxon>
        <taxon>Neoheterodontei</taxon>
        <taxon>Myida</taxon>
        <taxon>Dreissenoidea</taxon>
        <taxon>Dreissenidae</taxon>
        <taxon>Dreissena</taxon>
    </lineage>
</organism>
<evidence type="ECO:0000313" key="1">
    <source>
        <dbReference type="EMBL" id="KAH3712999.1"/>
    </source>
</evidence>
<dbReference type="Proteomes" id="UP000828390">
    <property type="component" value="Unassembled WGS sequence"/>
</dbReference>
<accession>A0A9D4BXW9</accession>
<comment type="caution">
    <text evidence="1">The sequence shown here is derived from an EMBL/GenBank/DDBJ whole genome shotgun (WGS) entry which is preliminary data.</text>
</comment>
<reference evidence="1" key="2">
    <citation type="submission" date="2020-11" db="EMBL/GenBank/DDBJ databases">
        <authorList>
            <person name="McCartney M.A."/>
            <person name="Auch B."/>
            <person name="Kono T."/>
            <person name="Mallez S."/>
            <person name="Becker A."/>
            <person name="Gohl D.M."/>
            <person name="Silverstein K.A.T."/>
            <person name="Koren S."/>
            <person name="Bechman K.B."/>
            <person name="Herman A."/>
            <person name="Abrahante J.E."/>
            <person name="Garbe J."/>
        </authorList>
    </citation>
    <scope>NUCLEOTIDE SEQUENCE</scope>
    <source>
        <strain evidence="1">Duluth1</strain>
        <tissue evidence="1">Whole animal</tissue>
    </source>
</reference>
<evidence type="ECO:0000313" key="2">
    <source>
        <dbReference type="Proteomes" id="UP000828390"/>
    </source>
</evidence>